<keyword evidence="1" id="KW-0812">Transmembrane</keyword>
<accession>A0A368VDL8</accession>
<comment type="caution">
    <text evidence="2">The sequence shown here is derived from an EMBL/GenBank/DDBJ whole genome shotgun (WGS) entry which is preliminary data.</text>
</comment>
<dbReference type="AlphaFoldDB" id="A0A368VDL8"/>
<keyword evidence="3" id="KW-1185">Reference proteome</keyword>
<feature type="transmembrane region" description="Helical" evidence="1">
    <location>
        <begin position="190"/>
        <end position="209"/>
    </location>
</feature>
<sequence>MLKKISLSGLSSLFFGLVIFLFFGLFYAFHLHYQEQYQLFLFTAHYFFERVMQPGGLSNYLGAFFTQFYFYPWIGSFILATLLIFFQRILLGTARNLGAAKNFFVLSFFPVLIYWGLLCDQNYLTGGLVAILFVSLSNYLYTFSRSGTVKILFILLGIPLLYLIAGGSVLFFFLFLLIYELNEKTRSWKFLLLFNLLGVLLILTIPFFLKNRLGMFPPVSSFLGVNYFRFPINFPVIVVVIGFLLVALPFVSKYLSSRQFPLKKSILIVQVIVFLLFGSWFIHRSVDFEREEIMEYDFYVRMRKWEEIIHKAEVKTPQSPLSVTCLNLALGKKGQLGDRMFEFFQKGDEGLIPDFVKDFTIPMVAGEVYYHLGLINTAQRFSFEAMEALPDYQKSVRTIKRLAETSLINGNYVLSKKYLKILQNTFYYRKWATYLDRAMTNEDLINQHPEYGVLRRMKLDRDFFFSDQEKDMMLGIIFSEKKSKLVFEYLMAYCLLNKDIQHFVQYFPLGETLPYFTIPRHFQEALVYAWDVSKSEVIKDIPYPINRKIQSSLNKYRKVYTSQSNPQSLLRKDFGDTYWYYFHFRN</sequence>
<feature type="transmembrane region" description="Helical" evidence="1">
    <location>
        <begin position="123"/>
        <end position="141"/>
    </location>
</feature>
<keyword evidence="1" id="KW-1133">Transmembrane helix</keyword>
<dbReference type="EMBL" id="QPIZ01000001">
    <property type="protein sequence ID" value="RCW39238.1"/>
    <property type="molecule type" value="Genomic_DNA"/>
</dbReference>
<feature type="transmembrane region" description="Helical" evidence="1">
    <location>
        <begin position="12"/>
        <end position="33"/>
    </location>
</feature>
<feature type="transmembrane region" description="Helical" evidence="1">
    <location>
        <begin position="230"/>
        <end position="252"/>
    </location>
</feature>
<feature type="transmembrane region" description="Helical" evidence="1">
    <location>
        <begin position="68"/>
        <end position="86"/>
    </location>
</feature>
<evidence type="ECO:0000313" key="3">
    <source>
        <dbReference type="Proteomes" id="UP000252733"/>
    </source>
</evidence>
<reference evidence="2 3" key="1">
    <citation type="submission" date="2018-07" db="EMBL/GenBank/DDBJ databases">
        <title>Freshwater and sediment microbial communities from various areas in North America, analyzing microbe dynamics in response to fracking.</title>
        <authorList>
            <person name="Lamendella R."/>
        </authorList>
    </citation>
    <scope>NUCLEOTIDE SEQUENCE [LARGE SCALE GENOMIC DNA]</scope>
    <source>
        <strain evidence="2 3">160A</strain>
    </source>
</reference>
<name>A0A368VDL8_9BACT</name>
<gene>
    <name evidence="2" type="ORF">DFO77_1016</name>
</gene>
<feature type="transmembrane region" description="Helical" evidence="1">
    <location>
        <begin position="153"/>
        <end position="178"/>
    </location>
</feature>
<dbReference type="RefSeq" id="WP_114436095.1">
    <property type="nucleotide sequence ID" value="NZ_QPIZ01000001.1"/>
</dbReference>
<dbReference type="InterPro" id="IPR045692">
    <property type="entry name" value="DUF6057"/>
</dbReference>
<evidence type="ECO:0000256" key="1">
    <source>
        <dbReference type="SAM" id="Phobius"/>
    </source>
</evidence>
<feature type="transmembrane region" description="Helical" evidence="1">
    <location>
        <begin position="264"/>
        <end position="282"/>
    </location>
</feature>
<feature type="transmembrane region" description="Helical" evidence="1">
    <location>
        <begin position="98"/>
        <end position="117"/>
    </location>
</feature>
<evidence type="ECO:0000313" key="2">
    <source>
        <dbReference type="EMBL" id="RCW39238.1"/>
    </source>
</evidence>
<dbReference type="Pfam" id="PF19529">
    <property type="entry name" value="DUF6057"/>
    <property type="match status" value="1"/>
</dbReference>
<proteinExistence type="predicted"/>
<dbReference type="Proteomes" id="UP000252733">
    <property type="component" value="Unassembled WGS sequence"/>
</dbReference>
<keyword evidence="1" id="KW-0472">Membrane</keyword>
<protein>
    <submittedName>
        <fullName evidence="2">Uncharacterized protein</fullName>
    </submittedName>
</protein>
<organism evidence="2 3">
    <name type="scientific">Marinilabilia salmonicolor</name>
    <dbReference type="NCBI Taxonomy" id="989"/>
    <lineage>
        <taxon>Bacteria</taxon>
        <taxon>Pseudomonadati</taxon>
        <taxon>Bacteroidota</taxon>
        <taxon>Bacteroidia</taxon>
        <taxon>Marinilabiliales</taxon>
        <taxon>Marinilabiliaceae</taxon>
        <taxon>Marinilabilia</taxon>
    </lineage>
</organism>